<gene>
    <name evidence="1" type="ORF">LCGC14_0814850</name>
</gene>
<evidence type="ECO:0000313" key="1">
    <source>
        <dbReference type="EMBL" id="KKN32336.1"/>
    </source>
</evidence>
<proteinExistence type="predicted"/>
<reference evidence="1" key="1">
    <citation type="journal article" date="2015" name="Nature">
        <title>Complex archaea that bridge the gap between prokaryotes and eukaryotes.</title>
        <authorList>
            <person name="Spang A."/>
            <person name="Saw J.H."/>
            <person name="Jorgensen S.L."/>
            <person name="Zaremba-Niedzwiedzka K."/>
            <person name="Martijn J."/>
            <person name="Lind A.E."/>
            <person name="van Eijk R."/>
            <person name="Schleper C."/>
            <person name="Guy L."/>
            <person name="Ettema T.J."/>
        </authorList>
    </citation>
    <scope>NUCLEOTIDE SEQUENCE</scope>
</reference>
<name>A0A0F9S5I7_9ZZZZ</name>
<dbReference type="AlphaFoldDB" id="A0A0F9S5I7"/>
<dbReference type="EMBL" id="LAZR01002259">
    <property type="protein sequence ID" value="KKN32336.1"/>
    <property type="molecule type" value="Genomic_DNA"/>
</dbReference>
<organism evidence="1">
    <name type="scientific">marine sediment metagenome</name>
    <dbReference type="NCBI Taxonomy" id="412755"/>
    <lineage>
        <taxon>unclassified sequences</taxon>
        <taxon>metagenomes</taxon>
        <taxon>ecological metagenomes</taxon>
    </lineage>
</organism>
<accession>A0A0F9S5I7</accession>
<protein>
    <submittedName>
        <fullName evidence="1">Uncharacterized protein</fullName>
    </submittedName>
</protein>
<sequence length="45" mass="5283">MIDRWRIVMTDENGTDIDFDCDLGEYITEQIDEIIETNNDVSWGT</sequence>
<comment type="caution">
    <text evidence="1">The sequence shown here is derived from an EMBL/GenBank/DDBJ whole genome shotgun (WGS) entry which is preliminary data.</text>
</comment>